<dbReference type="Gene3D" id="3.40.50.720">
    <property type="entry name" value="NAD(P)-binding Rossmann-like Domain"/>
    <property type="match status" value="1"/>
</dbReference>
<dbReference type="OrthoDB" id="4251012at2759"/>
<dbReference type="Proteomes" id="UP000054166">
    <property type="component" value="Unassembled WGS sequence"/>
</dbReference>
<dbReference type="InParanoid" id="A0A0C3F3R8"/>
<keyword evidence="2" id="KW-1185">Reference proteome</keyword>
<accession>A0A0C3F3R8</accession>
<dbReference type="HOGENOM" id="CLU_092516_0_0_1"/>
<evidence type="ECO:0000313" key="1">
    <source>
        <dbReference type="EMBL" id="KIM74576.1"/>
    </source>
</evidence>
<dbReference type="EMBL" id="KN833059">
    <property type="protein sequence ID" value="KIM74576.1"/>
    <property type="molecule type" value="Genomic_DNA"/>
</dbReference>
<reference evidence="1 2" key="1">
    <citation type="submission" date="2014-04" db="EMBL/GenBank/DDBJ databases">
        <authorList>
            <consortium name="DOE Joint Genome Institute"/>
            <person name="Kuo A."/>
            <person name="Tarkka M."/>
            <person name="Buscot F."/>
            <person name="Kohler A."/>
            <person name="Nagy L.G."/>
            <person name="Floudas D."/>
            <person name="Copeland A."/>
            <person name="Barry K.W."/>
            <person name="Cichocki N."/>
            <person name="Veneault-Fourrey C."/>
            <person name="LaButti K."/>
            <person name="Lindquist E.A."/>
            <person name="Lipzen A."/>
            <person name="Lundell T."/>
            <person name="Morin E."/>
            <person name="Murat C."/>
            <person name="Sun H."/>
            <person name="Tunlid A."/>
            <person name="Henrissat B."/>
            <person name="Grigoriev I.V."/>
            <person name="Hibbett D.S."/>
            <person name="Martin F."/>
            <person name="Nordberg H.P."/>
            <person name="Cantor M.N."/>
            <person name="Hua S.X."/>
        </authorList>
    </citation>
    <scope>NUCLEOTIDE SEQUENCE [LARGE SCALE GENOMIC DNA]</scope>
    <source>
        <strain evidence="1 2">F 1598</strain>
    </source>
</reference>
<gene>
    <name evidence="1" type="ORF">PILCRDRAFT_14343</name>
</gene>
<evidence type="ECO:0000313" key="2">
    <source>
        <dbReference type="Proteomes" id="UP000054166"/>
    </source>
</evidence>
<proteinExistence type="predicted"/>
<name>A0A0C3F3R8_PILCF</name>
<reference evidence="2" key="2">
    <citation type="submission" date="2015-01" db="EMBL/GenBank/DDBJ databases">
        <title>Evolutionary Origins and Diversification of the Mycorrhizal Mutualists.</title>
        <authorList>
            <consortium name="DOE Joint Genome Institute"/>
            <consortium name="Mycorrhizal Genomics Consortium"/>
            <person name="Kohler A."/>
            <person name="Kuo A."/>
            <person name="Nagy L.G."/>
            <person name="Floudas D."/>
            <person name="Copeland A."/>
            <person name="Barry K.W."/>
            <person name="Cichocki N."/>
            <person name="Veneault-Fourrey C."/>
            <person name="LaButti K."/>
            <person name="Lindquist E.A."/>
            <person name="Lipzen A."/>
            <person name="Lundell T."/>
            <person name="Morin E."/>
            <person name="Murat C."/>
            <person name="Riley R."/>
            <person name="Ohm R."/>
            <person name="Sun H."/>
            <person name="Tunlid A."/>
            <person name="Henrissat B."/>
            <person name="Grigoriev I.V."/>
            <person name="Hibbett D.S."/>
            <person name="Martin F."/>
        </authorList>
    </citation>
    <scope>NUCLEOTIDE SEQUENCE [LARGE SCALE GENOMIC DNA]</scope>
    <source>
        <strain evidence="2">F 1598</strain>
    </source>
</reference>
<organism evidence="1 2">
    <name type="scientific">Piloderma croceum (strain F 1598)</name>
    <dbReference type="NCBI Taxonomy" id="765440"/>
    <lineage>
        <taxon>Eukaryota</taxon>
        <taxon>Fungi</taxon>
        <taxon>Dikarya</taxon>
        <taxon>Basidiomycota</taxon>
        <taxon>Agaricomycotina</taxon>
        <taxon>Agaricomycetes</taxon>
        <taxon>Agaricomycetidae</taxon>
        <taxon>Atheliales</taxon>
        <taxon>Atheliaceae</taxon>
        <taxon>Piloderma</taxon>
    </lineage>
</organism>
<sequence length="213" mass="23659">MLVNLLQILSAVKAKKASHHFVTCPTQVILPLSPNHGLFGNDGFYSESQISLETLFNHWSSASWCKYLCLAGTVIGWTHGTGLMDALNMVAYELKSYGVRTFSVKEMAFNILSLMHPLFFSITQVEPIWADLNGGMDHLSDLADFTMCICLSLNKKSELHHAIAKDNAAEFKITSSLEVEHVLQVVNVTPCTNFLFNFPALETYKSLANVTNL</sequence>
<dbReference type="AlphaFoldDB" id="A0A0C3F3R8"/>
<protein>
    <submittedName>
        <fullName evidence="1">Uncharacterized protein</fullName>
    </submittedName>
</protein>
<dbReference type="STRING" id="765440.A0A0C3F3R8"/>